<dbReference type="EMBL" id="JAWMWH010000001">
    <property type="protein sequence ID" value="MEJ6400483.1"/>
    <property type="molecule type" value="Genomic_DNA"/>
</dbReference>
<feature type="domain" description="Glycosyl transferase family 51" evidence="18">
    <location>
        <begin position="83"/>
        <end position="258"/>
    </location>
</feature>
<dbReference type="NCBIfam" id="TIGR02074">
    <property type="entry name" value="PBP_1a_fam"/>
    <property type="match status" value="1"/>
</dbReference>
<keyword evidence="9" id="KW-0573">Peptidoglycan synthesis</keyword>
<evidence type="ECO:0000256" key="11">
    <source>
        <dbReference type="ARBA" id="ARBA00023136"/>
    </source>
</evidence>
<evidence type="ECO:0000256" key="7">
    <source>
        <dbReference type="ARBA" id="ARBA00022801"/>
    </source>
</evidence>
<evidence type="ECO:0000256" key="13">
    <source>
        <dbReference type="ARBA" id="ARBA00023316"/>
    </source>
</evidence>
<gene>
    <name evidence="19" type="ORF">R4146_04845</name>
</gene>
<evidence type="ECO:0000256" key="6">
    <source>
        <dbReference type="ARBA" id="ARBA00022692"/>
    </source>
</evidence>
<keyword evidence="3" id="KW-0645">Protease</keyword>
<dbReference type="SUPFAM" id="SSF53955">
    <property type="entry name" value="Lysozyme-like"/>
    <property type="match status" value="1"/>
</dbReference>
<evidence type="ECO:0000256" key="10">
    <source>
        <dbReference type="ARBA" id="ARBA00022989"/>
    </source>
</evidence>
<dbReference type="RefSeq" id="WP_339960659.1">
    <property type="nucleotide sequence ID" value="NZ_JAWMWH010000001.1"/>
</dbReference>
<comment type="catalytic activity">
    <reaction evidence="15">
        <text>[GlcNAc-(1-&gt;4)-Mur2Ac(oyl-L-Ala-gamma-D-Glu-L-Lys-D-Ala-D-Ala)](n)-di-trans,octa-cis-undecaprenyl diphosphate + beta-D-GlcNAc-(1-&gt;4)-Mur2Ac(oyl-L-Ala-gamma-D-Glu-L-Lys-D-Ala-D-Ala)-di-trans,octa-cis-undecaprenyl diphosphate = [GlcNAc-(1-&gt;4)-Mur2Ac(oyl-L-Ala-gamma-D-Glu-L-Lys-D-Ala-D-Ala)](n+1)-di-trans,octa-cis-undecaprenyl diphosphate + di-trans,octa-cis-undecaprenyl diphosphate + H(+)</text>
        <dbReference type="Rhea" id="RHEA:23708"/>
        <dbReference type="Rhea" id="RHEA-COMP:9602"/>
        <dbReference type="Rhea" id="RHEA-COMP:9603"/>
        <dbReference type="ChEBI" id="CHEBI:15378"/>
        <dbReference type="ChEBI" id="CHEBI:58405"/>
        <dbReference type="ChEBI" id="CHEBI:60033"/>
        <dbReference type="ChEBI" id="CHEBI:78435"/>
        <dbReference type="EC" id="2.4.99.28"/>
    </reaction>
</comment>
<evidence type="ECO:0000256" key="8">
    <source>
        <dbReference type="ARBA" id="ARBA00022960"/>
    </source>
</evidence>
<feature type="transmembrane region" description="Helical" evidence="16">
    <location>
        <begin position="33"/>
        <end position="54"/>
    </location>
</feature>
<evidence type="ECO:0000256" key="16">
    <source>
        <dbReference type="SAM" id="Phobius"/>
    </source>
</evidence>
<evidence type="ECO:0000256" key="5">
    <source>
        <dbReference type="ARBA" id="ARBA00022679"/>
    </source>
</evidence>
<evidence type="ECO:0000256" key="15">
    <source>
        <dbReference type="ARBA" id="ARBA00049902"/>
    </source>
</evidence>
<dbReference type="InterPro" id="IPR050396">
    <property type="entry name" value="Glycosyltr_51/Transpeptidase"/>
</dbReference>
<keyword evidence="1" id="KW-1003">Cell membrane</keyword>
<keyword evidence="6 16" id="KW-0812">Transmembrane</keyword>
<organism evidence="19 20">
    <name type="scientific">Nicoliella lavandulae</name>
    <dbReference type="NCBI Taxonomy" id="3082954"/>
    <lineage>
        <taxon>Bacteria</taxon>
        <taxon>Bacillati</taxon>
        <taxon>Bacillota</taxon>
        <taxon>Bacilli</taxon>
        <taxon>Lactobacillales</taxon>
        <taxon>Lactobacillaceae</taxon>
        <taxon>Nicoliella</taxon>
    </lineage>
</organism>
<keyword evidence="2" id="KW-0121">Carboxypeptidase</keyword>
<dbReference type="Pfam" id="PF00905">
    <property type="entry name" value="Transpeptidase"/>
    <property type="match status" value="1"/>
</dbReference>
<keyword evidence="7" id="KW-0378">Hydrolase</keyword>
<evidence type="ECO:0000313" key="20">
    <source>
        <dbReference type="Proteomes" id="UP001370590"/>
    </source>
</evidence>
<dbReference type="Gene3D" id="6.20.370.110">
    <property type="match status" value="1"/>
</dbReference>
<name>A0ABU8SLX3_9LACO</name>
<keyword evidence="10 16" id="KW-1133">Transmembrane helix</keyword>
<dbReference type="SUPFAM" id="SSF56601">
    <property type="entry name" value="beta-lactamase/transpeptidase-like"/>
    <property type="match status" value="1"/>
</dbReference>
<evidence type="ECO:0000256" key="14">
    <source>
        <dbReference type="ARBA" id="ARBA00034000"/>
    </source>
</evidence>
<dbReference type="InterPro" id="IPR001460">
    <property type="entry name" value="PCN-bd_Tpept"/>
</dbReference>
<dbReference type="InterPro" id="IPR036950">
    <property type="entry name" value="PBP_transglycosylase"/>
</dbReference>
<dbReference type="InterPro" id="IPR023346">
    <property type="entry name" value="Lysozyme-like_dom_sf"/>
</dbReference>
<evidence type="ECO:0000256" key="9">
    <source>
        <dbReference type="ARBA" id="ARBA00022984"/>
    </source>
</evidence>
<keyword evidence="20" id="KW-1185">Reference proteome</keyword>
<dbReference type="Gene3D" id="3.40.710.10">
    <property type="entry name" value="DD-peptidase/beta-lactamase superfamily"/>
    <property type="match status" value="1"/>
</dbReference>
<protein>
    <submittedName>
        <fullName evidence="19">PBP1A family penicillin-binding protein</fullName>
    </submittedName>
</protein>
<dbReference type="InterPro" id="IPR012338">
    <property type="entry name" value="Beta-lactam/transpept-like"/>
</dbReference>
<proteinExistence type="predicted"/>
<comment type="catalytic activity">
    <reaction evidence="14">
        <text>Preferential cleavage: (Ac)2-L-Lys-D-Ala-|-D-Ala. Also transpeptidation of peptidyl-alanyl moieties that are N-acyl substituents of D-alanine.</text>
        <dbReference type="EC" id="3.4.16.4"/>
    </reaction>
</comment>
<evidence type="ECO:0000256" key="12">
    <source>
        <dbReference type="ARBA" id="ARBA00023268"/>
    </source>
</evidence>
<evidence type="ECO:0000256" key="3">
    <source>
        <dbReference type="ARBA" id="ARBA00022670"/>
    </source>
</evidence>
<sequence length="711" mass="78769">MKQNQSRQFWATVSPYWRKFRIIRKRIWQRYHINRWLIAIILGITFSMSTYLTFVAKTMDVQNLNSSLKRSTVIYDVSNKKAGELYAQKGTYVGMKNISQNVPNAILSTEDRNFYNEHGFSLKGFGRAGLLWFKNKLLGNNYISGGGSTITQQLVKNAYLSQEQTFSRKLKELFISIQVENVYSKNQILTMYMNNAYFGNGVYGVNDASERYFGTSVKNLPVQDAAVLAGMLTNPSGYNPVDHPKLALQRRNTVLDLMADNGKITRAAASRYKAMPITVSDNYSYKDSYRYPYYFDAVIDEAINKYGLSEADIMNRGYKIYTNLDQNQQASMQTNFNDASMFPQNAADGTKVQAASIAMNPQTGGVSAVIGGRGKHVFRGYNRATQMKRQPGSTMKPLAVYTPAIESGYNFDSELVNEKKSYGKNHYTPKNYNDQYTGKVPMYEALSQSMNAPAVWLLNKIGVQNGYNSVKKFGIPITNSDKNLSLALGGLSTGVSPQQMASAYTAFANNGVATKPFYIRKIVDSAGNVIVDNTNHVSSKRVMSSGTAKKMTSMMLDVFNNGTGVDAKPYGYEVAGKTGSTEADATGDTDATRDKWIIGYTPNVVVATWEGFDDTNGNHHLENLSGTGIGPLFRSEMASIIPTTKQTQFNTQDAQSIVDAQNNQSSSNSNIWDNVKKSGNSVGKSIENGFDAVKKQTGKWFNDAKSFLGGN</sequence>
<comment type="caution">
    <text evidence="19">The sequence shown here is derived from an EMBL/GenBank/DDBJ whole genome shotgun (WGS) entry which is preliminary data.</text>
</comment>
<keyword evidence="8" id="KW-0133">Cell shape</keyword>
<feature type="domain" description="Penicillin-binding protein transpeptidase" evidence="17">
    <location>
        <begin position="357"/>
        <end position="603"/>
    </location>
</feature>
<dbReference type="Pfam" id="PF00912">
    <property type="entry name" value="Transgly"/>
    <property type="match status" value="1"/>
</dbReference>
<evidence type="ECO:0000256" key="1">
    <source>
        <dbReference type="ARBA" id="ARBA00022475"/>
    </source>
</evidence>
<dbReference type="PANTHER" id="PTHR32282">
    <property type="entry name" value="BINDING PROTEIN TRANSPEPTIDASE, PUTATIVE-RELATED"/>
    <property type="match status" value="1"/>
</dbReference>
<evidence type="ECO:0000313" key="19">
    <source>
        <dbReference type="EMBL" id="MEJ6400483.1"/>
    </source>
</evidence>
<keyword evidence="5" id="KW-0808">Transferase</keyword>
<dbReference type="Proteomes" id="UP001370590">
    <property type="component" value="Unassembled WGS sequence"/>
</dbReference>
<dbReference type="PANTHER" id="PTHR32282:SF32">
    <property type="entry name" value="PENICILLIN-BINDING PROTEIN 2A"/>
    <property type="match status" value="1"/>
</dbReference>
<dbReference type="InterPro" id="IPR001264">
    <property type="entry name" value="Glyco_trans_51"/>
</dbReference>
<accession>A0ABU8SLX3</accession>
<keyword evidence="11 16" id="KW-0472">Membrane</keyword>
<keyword evidence="12" id="KW-0511">Multifunctional enzyme</keyword>
<evidence type="ECO:0000259" key="17">
    <source>
        <dbReference type="Pfam" id="PF00905"/>
    </source>
</evidence>
<evidence type="ECO:0000259" key="18">
    <source>
        <dbReference type="Pfam" id="PF00912"/>
    </source>
</evidence>
<keyword evidence="13" id="KW-0961">Cell wall biogenesis/degradation</keyword>
<reference evidence="19 20" key="1">
    <citation type="submission" date="2023-10" db="EMBL/GenBank/DDBJ databases">
        <title>Nicoliella lavandulae sp. nov. isolated from Lavandula angustifolia flowers.</title>
        <authorList>
            <person name="Alcantara C."/>
            <person name="Zuniga M."/>
            <person name="Landete J.M."/>
            <person name="Monedero V."/>
        </authorList>
    </citation>
    <scope>NUCLEOTIDE SEQUENCE [LARGE SCALE GENOMIC DNA]</scope>
    <source>
        <strain evidence="19 20">Es01</strain>
    </source>
</reference>
<keyword evidence="4" id="KW-0328">Glycosyltransferase</keyword>
<evidence type="ECO:0000256" key="2">
    <source>
        <dbReference type="ARBA" id="ARBA00022645"/>
    </source>
</evidence>
<evidence type="ECO:0000256" key="4">
    <source>
        <dbReference type="ARBA" id="ARBA00022676"/>
    </source>
</evidence>
<dbReference type="Gene3D" id="1.10.3810.10">
    <property type="entry name" value="Biosynthetic peptidoglycan transglycosylase-like"/>
    <property type="match status" value="1"/>
</dbReference>